<dbReference type="OrthoDB" id="2421199at2759"/>
<dbReference type="AlphaFoldDB" id="A0A8H3X8G1"/>
<organism evidence="1 2">
    <name type="scientific">Gigaspora margarita</name>
    <dbReference type="NCBI Taxonomy" id="4874"/>
    <lineage>
        <taxon>Eukaryota</taxon>
        <taxon>Fungi</taxon>
        <taxon>Fungi incertae sedis</taxon>
        <taxon>Mucoromycota</taxon>
        <taxon>Glomeromycotina</taxon>
        <taxon>Glomeromycetes</taxon>
        <taxon>Diversisporales</taxon>
        <taxon>Gigasporaceae</taxon>
        <taxon>Gigaspora</taxon>
    </lineage>
</organism>
<accession>A0A8H3X8G1</accession>
<protein>
    <submittedName>
        <fullName evidence="1">Uncharacterized protein</fullName>
    </submittedName>
</protein>
<name>A0A8H3X8G1_GIGMA</name>
<comment type="caution">
    <text evidence="1">The sequence shown here is derived from an EMBL/GenBank/DDBJ whole genome shotgun (WGS) entry which is preliminary data.</text>
</comment>
<proteinExistence type="predicted"/>
<reference evidence="1 2" key="1">
    <citation type="journal article" date="2019" name="Environ. Microbiol.">
        <title>At the nexus of three kingdoms: the genome of the mycorrhizal fungus Gigaspora margarita provides insights into plant, endobacterial and fungal interactions.</title>
        <authorList>
            <person name="Venice F."/>
            <person name="Ghignone S."/>
            <person name="Salvioli di Fossalunga A."/>
            <person name="Amselem J."/>
            <person name="Novero M."/>
            <person name="Xianan X."/>
            <person name="Sedzielewska Toro K."/>
            <person name="Morin E."/>
            <person name="Lipzen A."/>
            <person name="Grigoriev I.V."/>
            <person name="Henrissat B."/>
            <person name="Martin F.M."/>
            <person name="Bonfante P."/>
        </authorList>
    </citation>
    <scope>NUCLEOTIDE SEQUENCE [LARGE SCALE GENOMIC DNA]</scope>
    <source>
        <strain evidence="1 2">BEG34</strain>
    </source>
</reference>
<evidence type="ECO:0000313" key="1">
    <source>
        <dbReference type="EMBL" id="KAF0429608.1"/>
    </source>
</evidence>
<evidence type="ECO:0000313" key="2">
    <source>
        <dbReference type="Proteomes" id="UP000439903"/>
    </source>
</evidence>
<keyword evidence="2" id="KW-1185">Reference proteome</keyword>
<sequence length="259" mass="30857">MSPETLERKKVEKYHQKIDKQLECFEDFDKKVLKFDDFDDMINLTCDILLNLANLKLENLKSTHLNEMNSLISEIDKYLPEWINYCTKITNKFNKFYEDLSNFITDNNIKDDLLFFEIQEELLTEVDEIKTKLRKASDKLNKIFSLSKSQVEEETYSNFLLIIELKSIYDLITELECARSRFKLMDPIFIKEISDFWKELINGLKLCKELVKIFKECECELYVKECCHHCIVENLTNLSKLVCSFINFLVVKSFIYTDM</sequence>
<gene>
    <name evidence="1" type="ORF">F8M41_005661</name>
</gene>
<dbReference type="EMBL" id="WTPW01001539">
    <property type="protein sequence ID" value="KAF0429608.1"/>
    <property type="molecule type" value="Genomic_DNA"/>
</dbReference>
<dbReference type="Proteomes" id="UP000439903">
    <property type="component" value="Unassembled WGS sequence"/>
</dbReference>